<evidence type="ECO:0000256" key="3">
    <source>
        <dbReference type="ARBA" id="ARBA00023242"/>
    </source>
</evidence>
<dbReference type="PANTHER" id="PTHR21286">
    <property type="entry name" value="NUCLEAR PORE COMPLEX PROTEIN NUP160"/>
    <property type="match status" value="1"/>
</dbReference>
<evidence type="ECO:0000256" key="4">
    <source>
        <dbReference type="SAM" id="SignalP"/>
    </source>
</evidence>
<keyword evidence="9" id="KW-1185">Reference proteome</keyword>
<protein>
    <recommendedName>
        <fullName evidence="10">Nuclear pore complex protein Nup160</fullName>
    </recommendedName>
</protein>
<keyword evidence="4" id="KW-0732">Signal</keyword>
<evidence type="ECO:0000313" key="9">
    <source>
        <dbReference type="Proteomes" id="UP001556367"/>
    </source>
</evidence>
<dbReference type="InterPro" id="IPR059141">
    <property type="entry name" value="Beta-prop_Nup120_160"/>
</dbReference>
<evidence type="ECO:0000259" key="6">
    <source>
        <dbReference type="Pfam" id="PF23300"/>
    </source>
</evidence>
<dbReference type="PROSITE" id="PS50007">
    <property type="entry name" value="PIPLC_X_DOMAIN"/>
    <property type="match status" value="1"/>
</dbReference>
<accession>A0ABR3J2H5</accession>
<dbReference type="InterPro" id="IPR021717">
    <property type="entry name" value="Nucleoporin_Nup160"/>
</dbReference>
<evidence type="ECO:0000313" key="8">
    <source>
        <dbReference type="EMBL" id="KAL0949809.1"/>
    </source>
</evidence>
<comment type="subcellular location">
    <subcellularLocation>
        <location evidence="1">Nucleus</location>
    </subcellularLocation>
</comment>
<feature type="domain" description="Nucleoporin nup120-like HEAT repeat" evidence="6">
    <location>
        <begin position="811"/>
        <end position="975"/>
    </location>
</feature>
<comment type="caution">
    <text evidence="8">The sequence shown here is derived from an EMBL/GenBank/DDBJ whole genome shotgun (WGS) entry which is preliminary data.</text>
</comment>
<feature type="chain" id="PRO_5046853788" description="Nuclear pore complex protein Nup160" evidence="4">
    <location>
        <begin position="21"/>
        <end position="1359"/>
    </location>
</feature>
<sequence length="1359" mass="151864">MNQSLLVAVQLSSLSPSSLATSIPLQTSRQKAPLPAVPKDSDPISEHASYSSVLDAHETGTILLRVLHGGLIIELMSLTSDVAPIRFVFPAPVLPHPAVFAWHNELHVLAMTSAGSLYRVVVPIENSIDLWRNHSDQHWYHEHIVSSLPDGVEGVVHVQGIHTTVVGLANGSILRLECESLGHDGIENAWTETTLQHASFLSSLTSFIPVLHPSTSNASEIVSIATHPWPTDLGHICTLSRDRTLRLWKPKFGCVASRSLSHSRDLSPSPGPSTNGVHLLDSEVQNLVRVFSTPNAEEPHILVFTPTPSSSTSGGSFHLFSVAGDQLSEERTIECPKSSARCHLQDFKYVNSKLYALWDRQGQSVIEYSELDVDGMNETAASSEWFAAAYPNEPELTPAYLEELLLYPGSLTERFFEALMRPGLFSALTLRTAIDQYTAACLSLPGAVPPQLATTYATVTENIAAVVGCTVNLLRDPNTGALQHAKYWNALKRDWEGFIARCREIERSARWPLVLGQGKDDIIVVERERVGFLVKEDGPLWIRRALEQGQPLGERSHDILELMWTVRSKLNPQGYVSLENWMSDIMHQEIPFAIADLILDQVNRDSFIDYLDEGFVSWVFGRLQSISDLPLAVRSILDVIGDFDVVVKREEIDSATGIPPPRSQWFVARTATYVAATVQARYELCLSLIALLFVVADYLPDWEPSVLAEVFAVYRGVAMLRQVSRQPAGELNAPKISEDAADADEVIARMRDMQVSRNMSQFVPTLSLFHRLVMDSGDPGGIQGAPHRFLDSLGLLQSSDPASATRDDVLFCERLRRLKYYDVAEEMLGWLPRTPSVIYVHARLWLDIGRVDDAAYQFEKLAGSFGTDTGLSIDDREGLMAVLPQADCLVSDFAFYLHISMLFNQASQFQHVVLFTNLALSMAPPGEDTTGLWLVLIKNNIDLQAWDDLYTILLVCPYEQLKREFIGELVYKMCEANAVGQLMSYNFAGLADEVEDALSFKARNVDPRQPPFYSKILYTWYINRGDYRNAALAMYQLARKLQDLMAEPELLPAVVEEQLEAYGAAMNALSLLDQKDAWVVLPIISDDPTESRKRRKLSKYIPEDRYSTGTHNVEMVDYQDMRYDYALLSARIEAARSDPSLLRSGDFLLPPDAIVFRLAQANRFNTAMAAARSLKVDMSDLFSQLTSQCLRLVRNPDAVIQEDTSDWLLTDQVSSWSGTPAERGWRYLRQALERHDNAGTDFKYTKAVMETLLTFDRASSPPPWLIRSLEDHCHEHLIRAYLRYEGVADAVEHTLSLLRKADARVARDSQKHASATWLPYTLIDQVLVAAAGVSPVAPKLSELKKELASRVQRMQKLSK</sequence>
<evidence type="ECO:0000259" key="7">
    <source>
        <dbReference type="Pfam" id="PF23347"/>
    </source>
</evidence>
<dbReference type="InterPro" id="IPR056548">
    <property type="entry name" value="HEAT_Nup120"/>
</dbReference>
<evidence type="ECO:0000256" key="1">
    <source>
        <dbReference type="ARBA" id="ARBA00004123"/>
    </source>
</evidence>
<dbReference type="Pfam" id="PF23300">
    <property type="entry name" value="HEAT_Nup120"/>
    <property type="match status" value="1"/>
</dbReference>
<dbReference type="EMBL" id="JASNQZ010000012">
    <property type="protein sequence ID" value="KAL0949809.1"/>
    <property type="molecule type" value="Genomic_DNA"/>
</dbReference>
<keyword evidence="3" id="KW-0539">Nucleus</keyword>
<feature type="domain" description="NUP160 C-terminal TPR" evidence="7">
    <location>
        <begin position="1119"/>
        <end position="1350"/>
    </location>
</feature>
<name>A0ABR3J2H5_9AGAR</name>
<dbReference type="PANTHER" id="PTHR21286:SF0">
    <property type="entry name" value="NUCLEAR PORE COMPLEX PROTEIN NUP160"/>
    <property type="match status" value="1"/>
</dbReference>
<evidence type="ECO:0000256" key="2">
    <source>
        <dbReference type="ARBA" id="ARBA00022448"/>
    </source>
</evidence>
<organism evidence="8 9">
    <name type="scientific">Hohenbuehelia grisea</name>
    <dbReference type="NCBI Taxonomy" id="104357"/>
    <lineage>
        <taxon>Eukaryota</taxon>
        <taxon>Fungi</taxon>
        <taxon>Dikarya</taxon>
        <taxon>Basidiomycota</taxon>
        <taxon>Agaricomycotina</taxon>
        <taxon>Agaricomycetes</taxon>
        <taxon>Agaricomycetidae</taxon>
        <taxon>Agaricales</taxon>
        <taxon>Pleurotineae</taxon>
        <taxon>Pleurotaceae</taxon>
        <taxon>Hohenbuehelia</taxon>
    </lineage>
</organism>
<evidence type="ECO:0008006" key="10">
    <source>
        <dbReference type="Google" id="ProtNLM"/>
    </source>
</evidence>
<dbReference type="Proteomes" id="UP001556367">
    <property type="component" value="Unassembled WGS sequence"/>
</dbReference>
<feature type="domain" description="Nucleoporin Nup120/160 beta-propeller" evidence="5">
    <location>
        <begin position="61"/>
        <end position="534"/>
    </location>
</feature>
<reference evidence="9" key="1">
    <citation type="submission" date="2024-06" db="EMBL/GenBank/DDBJ databases">
        <title>Multi-omics analyses provide insights into the biosynthesis of the anticancer antibiotic pleurotin in Hohenbuehelia grisea.</title>
        <authorList>
            <person name="Weaver J.A."/>
            <person name="Alberti F."/>
        </authorList>
    </citation>
    <scope>NUCLEOTIDE SEQUENCE [LARGE SCALE GENOMIC DNA]</scope>
    <source>
        <strain evidence="9">T-177</strain>
    </source>
</reference>
<dbReference type="InterPro" id="IPR056536">
    <property type="entry name" value="TPR_NUP160_C"/>
</dbReference>
<feature type="signal peptide" evidence="4">
    <location>
        <begin position="1"/>
        <end position="20"/>
    </location>
</feature>
<keyword evidence="2" id="KW-0813">Transport</keyword>
<dbReference type="Pfam" id="PF11715">
    <property type="entry name" value="Beta-prop_Nup120_160"/>
    <property type="match status" value="1"/>
</dbReference>
<proteinExistence type="predicted"/>
<dbReference type="Pfam" id="PF23347">
    <property type="entry name" value="TPR_Nup160_C"/>
    <property type="match status" value="1"/>
</dbReference>
<evidence type="ECO:0000259" key="5">
    <source>
        <dbReference type="Pfam" id="PF11715"/>
    </source>
</evidence>
<gene>
    <name evidence="8" type="ORF">HGRIS_009844</name>
</gene>